<gene>
    <name evidence="2" type="ORF">AB205_0170200</name>
</gene>
<feature type="non-terminal residue" evidence="2">
    <location>
        <position position="129"/>
    </location>
</feature>
<dbReference type="EMBL" id="KZ059570">
    <property type="protein sequence ID" value="PIO14585.1"/>
    <property type="molecule type" value="Genomic_DNA"/>
</dbReference>
<dbReference type="AlphaFoldDB" id="A0A2G9QGC9"/>
<reference evidence="3" key="1">
    <citation type="journal article" date="2017" name="Nat. Commun.">
        <title>The North American bullfrog draft genome provides insight into hormonal regulation of long noncoding RNA.</title>
        <authorList>
            <person name="Hammond S.A."/>
            <person name="Warren R.L."/>
            <person name="Vandervalk B.P."/>
            <person name="Kucuk E."/>
            <person name="Khan H."/>
            <person name="Gibb E.A."/>
            <person name="Pandoh P."/>
            <person name="Kirk H."/>
            <person name="Zhao Y."/>
            <person name="Jones M."/>
            <person name="Mungall A.J."/>
            <person name="Coope R."/>
            <person name="Pleasance S."/>
            <person name="Moore R.A."/>
            <person name="Holt R.A."/>
            <person name="Round J.M."/>
            <person name="Ohora S."/>
            <person name="Walle B.V."/>
            <person name="Veldhoen N."/>
            <person name="Helbing C.C."/>
            <person name="Birol I."/>
        </authorList>
    </citation>
    <scope>NUCLEOTIDE SEQUENCE [LARGE SCALE GENOMIC DNA]</scope>
</reference>
<feature type="region of interest" description="Disordered" evidence="1">
    <location>
        <begin position="1"/>
        <end position="129"/>
    </location>
</feature>
<sequence>MPGVSTGGRVGQQHTAAQEWVSKECRVGLECRKQPGDTYPRSSSRGASNGSGGNSEREGRSQHRRPSAPRAATSGVQQAVVRSEPSDDRSEGELSGSDGGEDQRHPAAVVPGVAAVGPSPGQPGNDVGL</sequence>
<accession>A0A2G9QGC9</accession>
<protein>
    <submittedName>
        <fullName evidence="2">Uncharacterized protein</fullName>
    </submittedName>
</protein>
<name>A0A2G9QGC9_AQUCT</name>
<feature type="compositionally biased region" description="Basic and acidic residues" evidence="1">
    <location>
        <begin position="21"/>
        <end position="35"/>
    </location>
</feature>
<keyword evidence="3" id="KW-1185">Reference proteome</keyword>
<dbReference type="Proteomes" id="UP000228934">
    <property type="component" value="Unassembled WGS sequence"/>
</dbReference>
<feature type="compositionally biased region" description="Low complexity" evidence="1">
    <location>
        <begin position="106"/>
        <end position="129"/>
    </location>
</feature>
<organism evidence="2 3">
    <name type="scientific">Aquarana catesbeiana</name>
    <name type="common">American bullfrog</name>
    <name type="synonym">Rana catesbeiana</name>
    <dbReference type="NCBI Taxonomy" id="8400"/>
    <lineage>
        <taxon>Eukaryota</taxon>
        <taxon>Metazoa</taxon>
        <taxon>Chordata</taxon>
        <taxon>Craniata</taxon>
        <taxon>Vertebrata</taxon>
        <taxon>Euteleostomi</taxon>
        <taxon>Amphibia</taxon>
        <taxon>Batrachia</taxon>
        <taxon>Anura</taxon>
        <taxon>Neobatrachia</taxon>
        <taxon>Ranoidea</taxon>
        <taxon>Ranidae</taxon>
        <taxon>Aquarana</taxon>
    </lineage>
</organism>
<evidence type="ECO:0000313" key="3">
    <source>
        <dbReference type="Proteomes" id="UP000228934"/>
    </source>
</evidence>
<evidence type="ECO:0000256" key="1">
    <source>
        <dbReference type="SAM" id="MobiDB-lite"/>
    </source>
</evidence>
<evidence type="ECO:0000313" key="2">
    <source>
        <dbReference type="EMBL" id="PIO14585.1"/>
    </source>
</evidence>
<feature type="compositionally biased region" description="Gly residues" evidence="1">
    <location>
        <begin position="1"/>
        <end position="10"/>
    </location>
</feature>
<proteinExistence type="predicted"/>